<evidence type="ECO:0008006" key="3">
    <source>
        <dbReference type="Google" id="ProtNLM"/>
    </source>
</evidence>
<evidence type="ECO:0000313" key="2">
    <source>
        <dbReference type="Proteomes" id="UP000767854"/>
    </source>
</evidence>
<organism evidence="1 2">
    <name type="scientific">Fusibacter tunisiensis</name>
    <dbReference type="NCBI Taxonomy" id="1008308"/>
    <lineage>
        <taxon>Bacteria</taxon>
        <taxon>Bacillati</taxon>
        <taxon>Bacillota</taxon>
        <taxon>Clostridia</taxon>
        <taxon>Eubacteriales</taxon>
        <taxon>Eubacteriales Family XII. Incertae Sedis</taxon>
        <taxon>Fusibacter</taxon>
    </lineage>
</organism>
<keyword evidence="2" id="KW-1185">Reference proteome</keyword>
<dbReference type="RefSeq" id="WP_204664379.1">
    <property type="nucleotide sequence ID" value="NZ_JAFBDT010000013.1"/>
</dbReference>
<gene>
    <name evidence="1" type="ORF">JOC49_001743</name>
</gene>
<dbReference type="Pfam" id="PF04245">
    <property type="entry name" value="NA37"/>
    <property type="match status" value="1"/>
</dbReference>
<evidence type="ECO:0000313" key="1">
    <source>
        <dbReference type="EMBL" id="MBM7562200.1"/>
    </source>
</evidence>
<reference evidence="1 2" key="1">
    <citation type="submission" date="2021-01" db="EMBL/GenBank/DDBJ databases">
        <title>Genomic Encyclopedia of Type Strains, Phase IV (KMG-IV): sequencing the most valuable type-strain genomes for metagenomic binning, comparative biology and taxonomic classification.</title>
        <authorList>
            <person name="Goeker M."/>
        </authorList>
    </citation>
    <scope>NUCLEOTIDE SEQUENCE [LARGE SCALE GENOMIC DNA]</scope>
    <source>
        <strain evidence="1 2">DSM 24436</strain>
    </source>
</reference>
<name>A0ABS2MS37_9FIRM</name>
<protein>
    <recommendedName>
        <fullName evidence="3">Nucleoid-associated protein</fullName>
    </recommendedName>
</protein>
<comment type="caution">
    <text evidence="1">The sequence shown here is derived from an EMBL/GenBank/DDBJ whole genome shotgun (WGS) entry which is preliminary data.</text>
</comment>
<dbReference type="InterPro" id="IPR007358">
    <property type="entry name" value="Nucleoid_associated_NdpA"/>
</dbReference>
<accession>A0ABS2MS37</accession>
<sequence>MEIKACYLHVLDFVGSTRIYSERPMELDADIEAYVVTRIQGFFDGYDVFEVPLVESAPLFGLMEKSKTVGFKNLGLGVADLFYEAMERSEDIKPCDLICAHIEEEGVEFFAFVKLNFKTSYVHLVETEDQSVINRIVRHVSTLPQKTQAPDEGFVVDWAGGKVLVKDKQVTLDGRRVSYISDLFLGGSYKPSPKKAMDVLVKTAEKVAQNFQSEGLVQTSRVRAAIQDLVETSEAIEPNQVAQACFETYEEREAYREAIADKGLEDAALTIGETHRKKMKRTQKIKTASGVEITLPYAYVAEGDNFEMTTNPDGTVSIQLKNLGALL</sequence>
<dbReference type="EMBL" id="JAFBDT010000013">
    <property type="protein sequence ID" value="MBM7562200.1"/>
    <property type="molecule type" value="Genomic_DNA"/>
</dbReference>
<dbReference type="Proteomes" id="UP000767854">
    <property type="component" value="Unassembled WGS sequence"/>
</dbReference>
<proteinExistence type="predicted"/>